<sequence>MKRNIYSLSILFALSVSSICLAQSQNHEYIIEELFNRSEGLEINTYALYPDNNIKSELSVVLYPNPVDDILNVNIKALKGDKVSYNLMDMSGKLISVKEEKNSTFKINMVNLLSGVYILVLQDEASKKSYKIIKK</sequence>
<evidence type="ECO:0000313" key="4">
    <source>
        <dbReference type="EMBL" id="SHF18851.1"/>
    </source>
</evidence>
<evidence type="ECO:0000313" key="5">
    <source>
        <dbReference type="Proteomes" id="UP000184236"/>
    </source>
</evidence>
<accession>A0A1M4ZLG3</accession>
<feature type="domain" description="Secretion system C-terminal sorting" evidence="3">
    <location>
        <begin position="62"/>
        <end position="133"/>
    </location>
</feature>
<reference evidence="5" key="1">
    <citation type="submission" date="2016-11" db="EMBL/GenBank/DDBJ databases">
        <authorList>
            <person name="Varghese N."/>
            <person name="Submissions S."/>
        </authorList>
    </citation>
    <scope>NUCLEOTIDE SEQUENCE [LARGE SCALE GENOMIC DNA]</scope>
    <source>
        <strain evidence="5">DSM 26898</strain>
    </source>
</reference>
<dbReference type="Pfam" id="PF18962">
    <property type="entry name" value="Por_Secre_tail"/>
    <property type="match status" value="1"/>
</dbReference>
<keyword evidence="5" id="KW-1185">Reference proteome</keyword>
<evidence type="ECO:0000256" key="2">
    <source>
        <dbReference type="SAM" id="SignalP"/>
    </source>
</evidence>
<keyword evidence="1 2" id="KW-0732">Signal</keyword>
<dbReference type="NCBIfam" id="TIGR04183">
    <property type="entry name" value="Por_Secre_tail"/>
    <property type="match status" value="1"/>
</dbReference>
<dbReference type="AlphaFoldDB" id="A0A1M4ZLG3"/>
<protein>
    <submittedName>
        <fullName evidence="4">Por secretion system C-terminal sorting domain-containing protein</fullName>
    </submittedName>
</protein>
<dbReference type="InterPro" id="IPR026444">
    <property type="entry name" value="Secre_tail"/>
</dbReference>
<dbReference type="RefSeq" id="WP_072885342.1">
    <property type="nucleotide sequence ID" value="NZ_FQVO01000010.1"/>
</dbReference>
<dbReference type="OrthoDB" id="9816120at2"/>
<proteinExistence type="predicted"/>
<feature type="chain" id="PRO_5012499779" evidence="2">
    <location>
        <begin position="23"/>
        <end position="135"/>
    </location>
</feature>
<feature type="signal peptide" evidence="2">
    <location>
        <begin position="1"/>
        <end position="22"/>
    </location>
</feature>
<dbReference type="Proteomes" id="UP000184236">
    <property type="component" value="Unassembled WGS sequence"/>
</dbReference>
<gene>
    <name evidence="4" type="ORF">SAMN05444408_110116</name>
</gene>
<dbReference type="STRING" id="1302685.SAMN05444408_110116"/>
<evidence type="ECO:0000259" key="3">
    <source>
        <dbReference type="Pfam" id="PF18962"/>
    </source>
</evidence>
<dbReference type="EMBL" id="FQVO01000010">
    <property type="protein sequence ID" value="SHF18851.1"/>
    <property type="molecule type" value="Genomic_DNA"/>
</dbReference>
<evidence type="ECO:0000256" key="1">
    <source>
        <dbReference type="ARBA" id="ARBA00022729"/>
    </source>
</evidence>
<organism evidence="4 5">
    <name type="scientific">Chryseobacterium takakiae</name>
    <dbReference type="NCBI Taxonomy" id="1302685"/>
    <lineage>
        <taxon>Bacteria</taxon>
        <taxon>Pseudomonadati</taxon>
        <taxon>Bacteroidota</taxon>
        <taxon>Flavobacteriia</taxon>
        <taxon>Flavobacteriales</taxon>
        <taxon>Weeksellaceae</taxon>
        <taxon>Chryseobacterium group</taxon>
        <taxon>Chryseobacterium</taxon>
    </lineage>
</organism>
<name>A0A1M4ZLG3_9FLAO</name>